<keyword evidence="5" id="KW-0732">Signal</keyword>
<reference evidence="7" key="1">
    <citation type="journal article" date="2020" name="Microb. Genom.">
        <title>Genetic diversity of clinical and environmental Mucorales isolates obtained from an investigation of mucormycosis cases among solid organ transplant recipients.</title>
        <authorList>
            <person name="Nguyen M.H."/>
            <person name="Kaul D."/>
            <person name="Muto C."/>
            <person name="Cheng S.J."/>
            <person name="Richter R.A."/>
            <person name="Bruno V.M."/>
            <person name="Liu G."/>
            <person name="Beyhan S."/>
            <person name="Sundermann A.J."/>
            <person name="Mounaud S."/>
            <person name="Pasculle A.W."/>
            <person name="Nierman W.C."/>
            <person name="Driscoll E."/>
            <person name="Cumbie R."/>
            <person name="Clancy C.J."/>
            <person name="Dupont C.L."/>
        </authorList>
    </citation>
    <scope>NUCLEOTIDE SEQUENCE</scope>
    <source>
        <strain evidence="7">GL16</strain>
    </source>
</reference>
<dbReference type="Proteomes" id="UP000717996">
    <property type="component" value="Unassembled WGS sequence"/>
</dbReference>
<protein>
    <recommendedName>
        <fullName evidence="6">SH3 domain-containing protein</fullName>
    </recommendedName>
</protein>
<keyword evidence="4" id="KW-0812">Transmembrane</keyword>
<proteinExistence type="predicted"/>
<dbReference type="Gene3D" id="2.30.30.40">
    <property type="entry name" value="SH3 Domains"/>
    <property type="match status" value="1"/>
</dbReference>
<feature type="region of interest" description="Disordered" evidence="3">
    <location>
        <begin position="429"/>
        <end position="471"/>
    </location>
</feature>
<dbReference type="OrthoDB" id="5340910at2759"/>
<organism evidence="7 8">
    <name type="scientific">Rhizopus oryzae</name>
    <name type="common">Mucormycosis agent</name>
    <name type="synonym">Rhizopus arrhizus var. delemar</name>
    <dbReference type="NCBI Taxonomy" id="64495"/>
    <lineage>
        <taxon>Eukaryota</taxon>
        <taxon>Fungi</taxon>
        <taxon>Fungi incertae sedis</taxon>
        <taxon>Mucoromycota</taxon>
        <taxon>Mucoromycotina</taxon>
        <taxon>Mucoromycetes</taxon>
        <taxon>Mucorales</taxon>
        <taxon>Mucorineae</taxon>
        <taxon>Rhizopodaceae</taxon>
        <taxon>Rhizopus</taxon>
    </lineage>
</organism>
<comment type="caution">
    <text evidence="7">The sequence shown here is derived from an EMBL/GenBank/DDBJ whole genome shotgun (WGS) entry which is preliminary data.</text>
</comment>
<evidence type="ECO:0000256" key="4">
    <source>
        <dbReference type="SAM" id="Phobius"/>
    </source>
</evidence>
<sequence>MKITAYSASHIVLLLLLLLLLPSPSTQDDSCFSLSGSTTCAAFQDYYVSLTGLSTKYPFLQNVTDIKTFDAGLQSFVTSPQLYLTPLGCTDKASVASTIPYARYSKTFLCATLIQDSSYSLPCNYNNSLSPPPLCQQTCFDYMASVESLTNNTDTCPNLVQQHVYMTVLNSSCQYWSGLNGTYNCVIGIANEPYNCGFESESDACDYCKINGTDSCCVSVSCKNLSVGGIVGIVLGCLAFLGMVGGVAYFFYYKKRQRINIIKQQFNDSSSVFGYDSLLAASSQRILLPNQQQAFVNQDNTQLPPLTIQPQPIEEFYEVKHPYPPQMGDELGLHIGDIVCVAMKFDDGWALGFNVTTGLKGVFPIVCVAPVPEELLEQLLLQQNESSTKILVEDNIKRSTSIASRNALPITELTQHNNIPRRTASMMRSYDYKESDSPTSPTLNTPFFDPHHPLPQSTSSNQEAFEMQGKK</sequence>
<dbReference type="InterPro" id="IPR036028">
    <property type="entry name" value="SH3-like_dom_sf"/>
</dbReference>
<name>A0A9P6YHP0_RHIOR</name>
<keyword evidence="4" id="KW-1133">Transmembrane helix</keyword>
<evidence type="ECO:0000259" key="6">
    <source>
        <dbReference type="PROSITE" id="PS50002"/>
    </source>
</evidence>
<evidence type="ECO:0000256" key="1">
    <source>
        <dbReference type="ARBA" id="ARBA00022443"/>
    </source>
</evidence>
<dbReference type="PROSITE" id="PS50002">
    <property type="entry name" value="SH3"/>
    <property type="match status" value="1"/>
</dbReference>
<feature type="domain" description="SH3" evidence="6">
    <location>
        <begin position="312"/>
        <end position="373"/>
    </location>
</feature>
<dbReference type="SUPFAM" id="SSF50044">
    <property type="entry name" value="SH3-domain"/>
    <property type="match status" value="1"/>
</dbReference>
<dbReference type="EMBL" id="JAANIT010000390">
    <property type="protein sequence ID" value="KAG1548211.1"/>
    <property type="molecule type" value="Genomic_DNA"/>
</dbReference>
<feature type="transmembrane region" description="Helical" evidence="4">
    <location>
        <begin position="225"/>
        <end position="253"/>
    </location>
</feature>
<feature type="chain" id="PRO_5040492568" description="SH3 domain-containing protein" evidence="5">
    <location>
        <begin position="28"/>
        <end position="471"/>
    </location>
</feature>
<keyword evidence="4" id="KW-0472">Membrane</keyword>
<accession>A0A9P6YHP0</accession>
<evidence type="ECO:0000256" key="5">
    <source>
        <dbReference type="SAM" id="SignalP"/>
    </source>
</evidence>
<dbReference type="Pfam" id="PF14604">
    <property type="entry name" value="SH3_9"/>
    <property type="match status" value="1"/>
</dbReference>
<evidence type="ECO:0000256" key="3">
    <source>
        <dbReference type="SAM" id="MobiDB-lite"/>
    </source>
</evidence>
<keyword evidence="1 2" id="KW-0728">SH3 domain</keyword>
<feature type="signal peptide" evidence="5">
    <location>
        <begin position="1"/>
        <end position="27"/>
    </location>
</feature>
<evidence type="ECO:0000313" key="8">
    <source>
        <dbReference type="Proteomes" id="UP000717996"/>
    </source>
</evidence>
<evidence type="ECO:0000256" key="2">
    <source>
        <dbReference type="PROSITE-ProRule" id="PRU00192"/>
    </source>
</evidence>
<evidence type="ECO:0000313" key="7">
    <source>
        <dbReference type="EMBL" id="KAG1548211.1"/>
    </source>
</evidence>
<dbReference type="AlphaFoldDB" id="A0A9P6YHP0"/>
<gene>
    <name evidence="7" type="ORF">G6F51_003796</name>
</gene>
<dbReference type="InterPro" id="IPR001452">
    <property type="entry name" value="SH3_domain"/>
</dbReference>
<dbReference type="SMART" id="SM00326">
    <property type="entry name" value="SH3"/>
    <property type="match status" value="1"/>
</dbReference>